<organism evidence="5 6">
    <name type="scientific">Acanthamoeba castellanii (strain ATCC 30010 / Neff)</name>
    <dbReference type="NCBI Taxonomy" id="1257118"/>
    <lineage>
        <taxon>Eukaryota</taxon>
        <taxon>Amoebozoa</taxon>
        <taxon>Discosea</taxon>
        <taxon>Longamoebia</taxon>
        <taxon>Centramoebida</taxon>
        <taxon>Acanthamoebidae</taxon>
        <taxon>Acanthamoeba</taxon>
    </lineage>
</organism>
<name>L8H6T2_ACACF</name>
<evidence type="ECO:0000256" key="1">
    <source>
        <dbReference type="ARBA" id="ARBA00006335"/>
    </source>
</evidence>
<sequence>MERGSKSAWAPLVDEATGKAYCGHVQTRYATRPNRRFSFFLWSGLYWAGKLLTWPAEKTVETYLYIFNRDIKPGRYEQWSTVRGEKIHRALLLVVMVLLGTIAVLLFPFVTLRTQNLGFLPHLSSANNLANPTKRVKYLLQELQLGRDDVLCFQECFDLAATKAIIRGLNREPKQGLSSGPRLARHDSAGEAQDMLRRSHPSDEDDLEGGPTVLKKEKPIYPWIVADCDPRSYRLNSGQVIASRYPLANPEFVRYTDRVGEDKMAGKGVLGCTVILGTTADGRSLKLTIFTTHLQAGSAPPKDTIHLQQIRTAAKFVRYYNHKHIDERQDVWVGAVLMGDFNIAPLNGDPEWWGSGKLTWDREWAAMNQAFHAHHMKNLFYEDTEDGEVRTRNRDLFLRFQDVFADRLRTLVDEIKEVRASAAGADQDGEAQAGTRLRIDAIGLTNRITAWLGRREEARSARARARAAAASDQQRKGKGKKKKEKKKEGKKKRVKQAEVLVQTSDIEVVDDDDEDEGGDRDGDDSDSDDGEAEVAELRDMLTRELVRQARAVTGWRRTDQWFAEERPHQHREGAADEAEAEAQPLEAMVELLRQLRAIPSDPVVELFAHERRLALLRRAEGGHDQERGKWGRPKLRCDPRVEYVIPGTSIDKDHYEGKFPDEVDFNDIDHVWSLERFRGAEPRMERVRTRLVEYHPFFYTDHLGKRLEFQVVLQD</sequence>
<dbReference type="SUPFAM" id="SSF56219">
    <property type="entry name" value="DNase I-like"/>
    <property type="match status" value="1"/>
</dbReference>
<evidence type="ECO:0000313" key="5">
    <source>
        <dbReference type="EMBL" id="ELR20156.1"/>
    </source>
</evidence>
<dbReference type="OrthoDB" id="40902at2759"/>
<dbReference type="AlphaFoldDB" id="L8H6T2"/>
<keyword evidence="3" id="KW-0472">Membrane</keyword>
<dbReference type="InterPro" id="IPR005135">
    <property type="entry name" value="Endo/exonuclease/phosphatase"/>
</dbReference>
<dbReference type="PANTHER" id="PTHR16320">
    <property type="entry name" value="SPHINGOMYELINASE FAMILY MEMBER"/>
    <property type="match status" value="1"/>
</dbReference>
<evidence type="ECO:0000259" key="4">
    <source>
        <dbReference type="Pfam" id="PF03372"/>
    </source>
</evidence>
<dbReference type="Proteomes" id="UP000011083">
    <property type="component" value="Unassembled WGS sequence"/>
</dbReference>
<proteinExistence type="inferred from homology"/>
<dbReference type="GO" id="GO:0005737">
    <property type="term" value="C:cytoplasm"/>
    <property type="evidence" value="ECO:0007669"/>
    <property type="project" value="TreeGrafter"/>
</dbReference>
<keyword evidence="3" id="KW-1133">Transmembrane helix</keyword>
<accession>L8H6T2</accession>
<evidence type="ECO:0000256" key="3">
    <source>
        <dbReference type="SAM" id="Phobius"/>
    </source>
</evidence>
<comment type="similarity">
    <text evidence="1">Belongs to the neutral sphingomyelinase family.</text>
</comment>
<dbReference type="Pfam" id="PF03372">
    <property type="entry name" value="Exo_endo_phos"/>
    <property type="match status" value="1"/>
</dbReference>
<dbReference type="VEuPathDB" id="AmoebaDB:ACA1_116170"/>
<protein>
    <recommendedName>
        <fullName evidence="4">Endonuclease/exonuclease/phosphatase domain-containing protein</fullName>
    </recommendedName>
</protein>
<dbReference type="InterPro" id="IPR038772">
    <property type="entry name" value="Sph/SMPD2-like"/>
</dbReference>
<feature type="compositionally biased region" description="Basic residues" evidence="2">
    <location>
        <begin position="476"/>
        <end position="494"/>
    </location>
</feature>
<dbReference type="GO" id="GO:0004767">
    <property type="term" value="F:sphingomyelin phosphodiesterase activity"/>
    <property type="evidence" value="ECO:0007669"/>
    <property type="project" value="InterPro"/>
</dbReference>
<dbReference type="GeneID" id="14921001"/>
<feature type="region of interest" description="Disordered" evidence="2">
    <location>
        <begin position="192"/>
        <end position="213"/>
    </location>
</feature>
<evidence type="ECO:0000256" key="2">
    <source>
        <dbReference type="SAM" id="MobiDB-lite"/>
    </source>
</evidence>
<dbReference type="InterPro" id="IPR036691">
    <property type="entry name" value="Endo/exonu/phosph_ase_sf"/>
</dbReference>
<keyword evidence="6" id="KW-1185">Reference proteome</keyword>
<feature type="transmembrane region" description="Helical" evidence="3">
    <location>
        <begin position="90"/>
        <end position="110"/>
    </location>
</feature>
<feature type="domain" description="Endonuclease/exonuclease/phosphatase" evidence="4">
    <location>
        <begin position="126"/>
        <end position="360"/>
    </location>
</feature>
<feature type="region of interest" description="Disordered" evidence="2">
    <location>
        <begin position="462"/>
        <end position="531"/>
    </location>
</feature>
<dbReference type="RefSeq" id="XP_004342266.1">
    <property type="nucleotide sequence ID" value="XM_004342217.1"/>
</dbReference>
<dbReference type="Gene3D" id="3.60.10.10">
    <property type="entry name" value="Endonuclease/exonuclease/phosphatase"/>
    <property type="match status" value="1"/>
</dbReference>
<feature type="compositionally biased region" description="Acidic residues" evidence="2">
    <location>
        <begin position="507"/>
        <end position="531"/>
    </location>
</feature>
<dbReference type="EMBL" id="KB007926">
    <property type="protein sequence ID" value="ELR20156.1"/>
    <property type="molecule type" value="Genomic_DNA"/>
</dbReference>
<gene>
    <name evidence="5" type="ORF">ACA1_116170</name>
</gene>
<feature type="compositionally biased region" description="Basic and acidic residues" evidence="2">
    <location>
        <begin position="192"/>
        <end position="202"/>
    </location>
</feature>
<dbReference type="KEGG" id="acan:ACA1_116170"/>
<evidence type="ECO:0000313" key="6">
    <source>
        <dbReference type="Proteomes" id="UP000011083"/>
    </source>
</evidence>
<keyword evidence="3" id="KW-0812">Transmembrane</keyword>
<reference evidence="5 6" key="1">
    <citation type="journal article" date="2013" name="Genome Biol.">
        <title>Genome of Acanthamoeba castellanii highlights extensive lateral gene transfer and early evolution of tyrosine kinase signaling.</title>
        <authorList>
            <person name="Clarke M."/>
            <person name="Lohan A.J."/>
            <person name="Liu B."/>
            <person name="Lagkouvardos I."/>
            <person name="Roy S."/>
            <person name="Zafar N."/>
            <person name="Bertelli C."/>
            <person name="Schilde C."/>
            <person name="Kianianmomeni A."/>
            <person name="Burglin T.R."/>
            <person name="Frech C."/>
            <person name="Turcotte B."/>
            <person name="Kopec K.O."/>
            <person name="Synnott J.M."/>
            <person name="Choo C."/>
            <person name="Paponov I."/>
            <person name="Finkler A."/>
            <person name="Soon Heng Tan C."/>
            <person name="Hutchins A.P."/>
            <person name="Weinmeier T."/>
            <person name="Rattei T."/>
            <person name="Chu J.S."/>
            <person name="Gimenez G."/>
            <person name="Irimia M."/>
            <person name="Rigden D.J."/>
            <person name="Fitzpatrick D.A."/>
            <person name="Lorenzo-Morales J."/>
            <person name="Bateman A."/>
            <person name="Chiu C.H."/>
            <person name="Tang P."/>
            <person name="Hegemann P."/>
            <person name="Fromm H."/>
            <person name="Raoult D."/>
            <person name="Greub G."/>
            <person name="Miranda-Saavedra D."/>
            <person name="Chen N."/>
            <person name="Nash P."/>
            <person name="Ginger M.L."/>
            <person name="Horn M."/>
            <person name="Schaap P."/>
            <person name="Caler L."/>
            <person name="Loftus B."/>
        </authorList>
    </citation>
    <scope>NUCLEOTIDE SEQUENCE [LARGE SCALE GENOMIC DNA]</scope>
    <source>
        <strain evidence="5 6">Neff</strain>
    </source>
</reference>
<dbReference type="PANTHER" id="PTHR16320:SF1">
    <property type="entry name" value="SPHINGOMYELINASE DDB_G0288017"/>
    <property type="match status" value="1"/>
</dbReference>